<feature type="domain" description="Terminase large subunit GpA endonuclease" evidence="1">
    <location>
        <begin position="11"/>
        <end position="287"/>
    </location>
</feature>
<accession>A0AAT9G966</accession>
<name>A0AAT9G966_9RICK</name>
<dbReference type="InterPro" id="IPR046454">
    <property type="entry name" value="GpA_endonuclease"/>
</dbReference>
<protein>
    <recommendedName>
        <fullName evidence="1">Terminase large subunit GpA endonuclease domain-containing protein</fullName>
    </recommendedName>
</protein>
<dbReference type="Pfam" id="PF20454">
    <property type="entry name" value="GpA_nuclease"/>
    <property type="match status" value="1"/>
</dbReference>
<dbReference type="EMBL" id="AP029170">
    <property type="protein sequence ID" value="BFD46361.1"/>
    <property type="molecule type" value="Genomic_DNA"/>
</dbReference>
<evidence type="ECO:0000259" key="1">
    <source>
        <dbReference type="Pfam" id="PF20454"/>
    </source>
</evidence>
<gene>
    <name evidence="2" type="ORF">DMENIID0002_10070</name>
</gene>
<proteinExistence type="predicted"/>
<dbReference type="GO" id="GO:0004519">
    <property type="term" value="F:endonuclease activity"/>
    <property type="evidence" value="ECO:0007669"/>
    <property type="project" value="InterPro"/>
</dbReference>
<sequence>MTVTKGESNNIAGFHLSEIYSPWVTWPRMTAEFLKAKMMPETLKTWVNTSLGETWEEGGDKVDETSLLSRKENWGNVVPNGVVIITAGVDVQNDRLEVEIVGWGVKEESWSLDYRVIYGDPARNEIWDDLDNILEQNIKHQSGINLRIASVCVDSGGHHTQAVYAYCKKRQLRRIFAIKGSSIAGKALVSRPSIANRMRVKLFSIGTDTAKEMIYSRLKITELGPGYCHFPINYDAEYFKQLTAEKIVTYYNKGFPTRKWEKPAGKRNEALDCRVYALAALYILNPNLELLANKMLEQTAKVEVKETKKKLSLNFIKPIRKTTSFVKNW</sequence>
<reference evidence="2" key="1">
    <citation type="submission" date="2024-01" db="EMBL/GenBank/DDBJ databases">
        <title>Sequencing the genomes of a sandfly, Sergentomyia squamirostris, and its two endosymbionts.</title>
        <authorList>
            <person name="Itokawa K."/>
            <person name="Sanjoba C."/>
        </authorList>
    </citation>
    <scope>NUCLEOTIDE SEQUENCE</scope>
    <source>
        <strain evidence="2">RiSSQ</strain>
    </source>
</reference>
<organism evidence="2">
    <name type="scientific">Candidatus Tisiphia endosymbiont of Sergentomyia squamirostris</name>
    <dbReference type="NCBI Taxonomy" id="3113639"/>
    <lineage>
        <taxon>Bacteria</taxon>
        <taxon>Pseudomonadati</taxon>
        <taxon>Pseudomonadota</taxon>
        <taxon>Alphaproteobacteria</taxon>
        <taxon>Rickettsiales</taxon>
        <taxon>Rickettsiaceae</taxon>
        <taxon>Rickettsieae</taxon>
        <taxon>Candidatus Tisiphia</taxon>
    </lineage>
</organism>
<evidence type="ECO:0000313" key="2">
    <source>
        <dbReference type="EMBL" id="BFD46361.1"/>
    </source>
</evidence>
<dbReference type="AlphaFoldDB" id="A0AAT9G966"/>